<dbReference type="EMBL" id="CSBK01003001">
    <property type="protein sequence ID" value="CPA47343.1"/>
    <property type="molecule type" value="Genomic_DNA"/>
</dbReference>
<evidence type="ECO:0000313" key="5">
    <source>
        <dbReference type="Proteomes" id="UP000039217"/>
    </source>
</evidence>
<accession>A0A655FFV3</accession>
<dbReference type="Proteomes" id="UP000048289">
    <property type="component" value="Unassembled WGS sequence"/>
</dbReference>
<gene>
    <name evidence="2" type="ORF">ERS007661_01664</name>
    <name evidence="1" type="ORF">ERS007681_01821</name>
    <name evidence="3" type="ORF">ERS007739_04628</name>
</gene>
<protein>
    <submittedName>
        <fullName evidence="3">Uncharacterized protein</fullName>
    </submittedName>
</protein>
<name>A0A655FFV3_MYCTX</name>
<dbReference type="Proteomes" id="UP000039021">
    <property type="component" value="Unassembled WGS sequence"/>
</dbReference>
<organism evidence="3 4">
    <name type="scientific">Mycobacterium tuberculosis</name>
    <dbReference type="NCBI Taxonomy" id="1773"/>
    <lineage>
        <taxon>Bacteria</taxon>
        <taxon>Bacillati</taxon>
        <taxon>Actinomycetota</taxon>
        <taxon>Actinomycetes</taxon>
        <taxon>Mycobacteriales</taxon>
        <taxon>Mycobacteriaceae</taxon>
        <taxon>Mycobacterium</taxon>
        <taxon>Mycobacterium tuberculosis complex</taxon>
    </lineage>
</organism>
<dbReference type="EMBL" id="CFOE01000204">
    <property type="protein sequence ID" value="CFE39441.1"/>
    <property type="molecule type" value="Genomic_DNA"/>
</dbReference>
<dbReference type="AlphaFoldDB" id="A0A655FFV3"/>
<evidence type="ECO:0000313" key="3">
    <source>
        <dbReference type="EMBL" id="CPA47343.1"/>
    </source>
</evidence>
<evidence type="ECO:0000313" key="2">
    <source>
        <dbReference type="EMBL" id="CNV11131.1"/>
    </source>
</evidence>
<evidence type="ECO:0000313" key="4">
    <source>
        <dbReference type="Proteomes" id="UP000039021"/>
    </source>
</evidence>
<dbReference type="Proteomes" id="UP000039217">
    <property type="component" value="Unassembled WGS sequence"/>
</dbReference>
<sequence length="86" mass="8891">MICANTGLAIAARKMTTRSCAVDAPEPPGPSRPDGVVAWVDVAPRVAALAFILATVTSWPPSMCANVLAASLPDTSNRPSSSWRAV</sequence>
<reference evidence="3" key="2">
    <citation type="submission" date="2015-03" db="EMBL/GenBank/DDBJ databases">
        <authorList>
            <consortium name="Pathogen Informatics"/>
            <person name="Murphy D."/>
        </authorList>
    </citation>
    <scope>NUCLEOTIDE SEQUENCE</scope>
    <source>
        <strain evidence="3">N09902308</strain>
    </source>
</reference>
<evidence type="ECO:0000313" key="6">
    <source>
        <dbReference type="Proteomes" id="UP000048289"/>
    </source>
</evidence>
<dbReference type="EMBL" id="CQQC01000487">
    <property type="protein sequence ID" value="CNV11131.1"/>
    <property type="molecule type" value="Genomic_DNA"/>
</dbReference>
<proteinExistence type="predicted"/>
<reference evidence="4 5" key="1">
    <citation type="submission" date="2015-03" db="EMBL/GenBank/DDBJ databases">
        <authorList>
            <consortium name="Pathogen Informatics"/>
        </authorList>
    </citation>
    <scope>NUCLEOTIDE SEQUENCE [LARGE SCALE GENOMIC DNA]</scope>
    <source>
        <strain evidence="2 5">D00501624</strain>
        <strain evidence="1 6">G09901357</strain>
        <strain evidence="4">N09902308</strain>
    </source>
</reference>
<evidence type="ECO:0000313" key="1">
    <source>
        <dbReference type="EMBL" id="CFE39441.1"/>
    </source>
</evidence>